<organism evidence="5 6">
    <name type="scientific">Streptomyces thermocarboxydovorans</name>
    <dbReference type="NCBI Taxonomy" id="59298"/>
    <lineage>
        <taxon>Bacteria</taxon>
        <taxon>Bacillati</taxon>
        <taxon>Actinomycetota</taxon>
        <taxon>Actinomycetes</taxon>
        <taxon>Kitasatosporales</taxon>
        <taxon>Streptomycetaceae</taxon>
        <taxon>Streptomyces</taxon>
    </lineage>
</organism>
<evidence type="ECO:0000313" key="5">
    <source>
        <dbReference type="EMBL" id="GAA0663936.1"/>
    </source>
</evidence>
<reference evidence="5 6" key="1">
    <citation type="journal article" date="2019" name="Int. J. Syst. Evol. Microbiol.">
        <title>The Global Catalogue of Microorganisms (GCM) 10K type strain sequencing project: providing services to taxonomists for standard genome sequencing and annotation.</title>
        <authorList>
            <consortium name="The Broad Institute Genomics Platform"/>
            <consortium name="The Broad Institute Genome Sequencing Center for Infectious Disease"/>
            <person name="Wu L."/>
            <person name="Ma J."/>
        </authorList>
    </citation>
    <scope>NUCLEOTIDE SEQUENCE [LARGE SCALE GENOMIC DNA]</scope>
    <source>
        <strain evidence="5 6">JCM 10367</strain>
    </source>
</reference>
<accession>A0ABN1HRE3</accession>
<evidence type="ECO:0000256" key="2">
    <source>
        <dbReference type="ARBA" id="ARBA00023082"/>
    </source>
</evidence>
<evidence type="ECO:0000313" key="6">
    <source>
        <dbReference type="Proteomes" id="UP001500724"/>
    </source>
</evidence>
<comment type="caution">
    <text evidence="5">The sequence shown here is derived from an EMBL/GenBank/DDBJ whole genome shotgun (WGS) entry which is preliminary data.</text>
</comment>
<dbReference type="InterPro" id="IPR013324">
    <property type="entry name" value="RNA_pol_sigma_r3/r4-like"/>
</dbReference>
<protein>
    <recommendedName>
        <fullName evidence="7">RNA polymerase sigma factor 70 region 4 type 2 domain-containing protein</fullName>
    </recommendedName>
</protein>
<keyword evidence="4" id="KW-0804">Transcription</keyword>
<keyword evidence="3" id="KW-0238">DNA-binding</keyword>
<gene>
    <name evidence="5" type="ORF">GCM10009535_49520</name>
</gene>
<proteinExistence type="predicted"/>
<sequence length="290" mass="33426">MTASAWWCLRTDVSCEGNDLRSNSGQLVVVHLGLGVHEHGDGLATRSQPPRSKGEYVNGYQSMPDCLGCCEESVRRAVVFPASTESPTGLYAEVDRWCSRCWAHRAEFERFHLLYSQRLTRYVFFRLRHLPYDRRTVAAEDVVGETVELLWRDRHKHRVPERIMYLIARRLAARRFPPEKEPLALGEQPEETTDPMEDAEDLVTLEEEFAKLPEKTRRYLYEHKGLDKTAEEVAAEAGVSKGTVTVSVSGGLRRLRDAFEILRMVLDLVRHILPVLVFMSEHARMWGWWS</sequence>
<dbReference type="InterPro" id="IPR036388">
    <property type="entry name" value="WH-like_DNA-bd_sf"/>
</dbReference>
<evidence type="ECO:0000256" key="3">
    <source>
        <dbReference type="ARBA" id="ARBA00023125"/>
    </source>
</evidence>
<keyword evidence="2" id="KW-0731">Sigma factor</keyword>
<dbReference type="Proteomes" id="UP001500724">
    <property type="component" value="Unassembled WGS sequence"/>
</dbReference>
<keyword evidence="6" id="KW-1185">Reference proteome</keyword>
<dbReference type="SUPFAM" id="SSF88659">
    <property type="entry name" value="Sigma3 and sigma4 domains of RNA polymerase sigma factors"/>
    <property type="match status" value="1"/>
</dbReference>
<dbReference type="Gene3D" id="1.10.10.10">
    <property type="entry name" value="Winged helix-like DNA-binding domain superfamily/Winged helix DNA-binding domain"/>
    <property type="match status" value="1"/>
</dbReference>
<dbReference type="InterPro" id="IPR039425">
    <property type="entry name" value="RNA_pol_sigma-70-like"/>
</dbReference>
<dbReference type="PANTHER" id="PTHR43133:SF8">
    <property type="entry name" value="RNA POLYMERASE SIGMA FACTOR HI_1459-RELATED"/>
    <property type="match status" value="1"/>
</dbReference>
<keyword evidence="1" id="KW-0805">Transcription regulation</keyword>
<evidence type="ECO:0000256" key="4">
    <source>
        <dbReference type="ARBA" id="ARBA00023163"/>
    </source>
</evidence>
<dbReference type="PANTHER" id="PTHR43133">
    <property type="entry name" value="RNA POLYMERASE ECF-TYPE SIGMA FACTO"/>
    <property type="match status" value="1"/>
</dbReference>
<evidence type="ECO:0000256" key="1">
    <source>
        <dbReference type="ARBA" id="ARBA00023015"/>
    </source>
</evidence>
<name>A0ABN1HRE3_9ACTN</name>
<dbReference type="EMBL" id="BAAAGU010000059">
    <property type="protein sequence ID" value="GAA0663936.1"/>
    <property type="molecule type" value="Genomic_DNA"/>
</dbReference>
<evidence type="ECO:0008006" key="7">
    <source>
        <dbReference type="Google" id="ProtNLM"/>
    </source>
</evidence>